<dbReference type="InterPro" id="IPR050109">
    <property type="entry name" value="HTH-type_TetR-like_transc_reg"/>
</dbReference>
<proteinExistence type="predicted"/>
<dbReference type="SUPFAM" id="SSF48498">
    <property type="entry name" value="Tetracyclin repressor-like, C-terminal domain"/>
    <property type="match status" value="1"/>
</dbReference>
<dbReference type="InterPro" id="IPR003012">
    <property type="entry name" value="Tet_transcr_reg_TetR"/>
</dbReference>
<evidence type="ECO:0000256" key="1">
    <source>
        <dbReference type="ARBA" id="ARBA00022491"/>
    </source>
</evidence>
<evidence type="ECO:0000256" key="5">
    <source>
        <dbReference type="PROSITE-ProRule" id="PRU00335"/>
    </source>
</evidence>
<gene>
    <name evidence="7" type="ORF">R3Q16_22800</name>
</gene>
<dbReference type="InterPro" id="IPR009057">
    <property type="entry name" value="Homeodomain-like_sf"/>
</dbReference>
<accession>A0ABU4BYX3</accession>
<evidence type="ECO:0000313" key="8">
    <source>
        <dbReference type="Proteomes" id="UP001185927"/>
    </source>
</evidence>
<dbReference type="InterPro" id="IPR036271">
    <property type="entry name" value="Tet_transcr_reg_TetR-rel_C_sf"/>
</dbReference>
<dbReference type="PANTHER" id="PTHR30055">
    <property type="entry name" value="HTH-TYPE TRANSCRIPTIONAL REGULATOR RUTR"/>
    <property type="match status" value="1"/>
</dbReference>
<dbReference type="EMBL" id="JAWLKB010000011">
    <property type="protein sequence ID" value="MDV6269450.1"/>
    <property type="molecule type" value="Genomic_DNA"/>
</dbReference>
<reference evidence="7 8" key="1">
    <citation type="submission" date="2023-10" db="EMBL/GenBank/DDBJ databases">
        <title>Development of a sustainable strategy for remediation of hydrocarbon-contaminated territories based on the waste exchange concept.</title>
        <authorList>
            <person name="Krivoruchko A."/>
        </authorList>
    </citation>
    <scope>NUCLEOTIDE SEQUENCE [LARGE SCALE GENOMIC DNA]</scope>
    <source>
        <strain evidence="7 8">IEGM 1203</strain>
    </source>
</reference>
<keyword evidence="4" id="KW-0804">Transcription</keyword>
<dbReference type="PRINTS" id="PR00400">
    <property type="entry name" value="TETREPRESSOR"/>
</dbReference>
<feature type="DNA-binding region" description="H-T-H motif" evidence="5">
    <location>
        <begin position="40"/>
        <end position="59"/>
    </location>
</feature>
<dbReference type="PANTHER" id="PTHR30055:SF151">
    <property type="entry name" value="TRANSCRIPTIONAL REGULATORY PROTEIN"/>
    <property type="match status" value="1"/>
</dbReference>
<dbReference type="InterPro" id="IPR004111">
    <property type="entry name" value="Repressor_TetR_C"/>
</dbReference>
<dbReference type="Proteomes" id="UP001185927">
    <property type="component" value="Unassembled WGS sequence"/>
</dbReference>
<dbReference type="PROSITE" id="PS50977">
    <property type="entry name" value="HTH_TETR_2"/>
    <property type="match status" value="1"/>
</dbReference>
<keyword evidence="8" id="KW-1185">Reference proteome</keyword>
<keyword evidence="1" id="KW-0678">Repressor</keyword>
<keyword evidence="3 5" id="KW-0238">DNA-binding</keyword>
<evidence type="ECO:0000259" key="6">
    <source>
        <dbReference type="PROSITE" id="PS50977"/>
    </source>
</evidence>
<protein>
    <submittedName>
        <fullName evidence="7">TetR/AcrR family transcriptional regulator</fullName>
    </submittedName>
</protein>
<dbReference type="RefSeq" id="WP_317543998.1">
    <property type="nucleotide sequence ID" value="NZ_JAWLKB010000011.1"/>
</dbReference>
<evidence type="ECO:0000256" key="4">
    <source>
        <dbReference type="ARBA" id="ARBA00023163"/>
    </source>
</evidence>
<dbReference type="Pfam" id="PF00440">
    <property type="entry name" value="TetR_N"/>
    <property type="match status" value="1"/>
</dbReference>
<dbReference type="Pfam" id="PF02909">
    <property type="entry name" value="TetR_C_1"/>
    <property type="match status" value="1"/>
</dbReference>
<evidence type="ECO:0000256" key="2">
    <source>
        <dbReference type="ARBA" id="ARBA00023015"/>
    </source>
</evidence>
<feature type="domain" description="HTH tetR-type" evidence="6">
    <location>
        <begin position="17"/>
        <end position="77"/>
    </location>
</feature>
<keyword evidence="2" id="KW-0805">Transcription regulation</keyword>
<dbReference type="Gene3D" id="1.10.357.10">
    <property type="entry name" value="Tetracycline Repressor, domain 2"/>
    <property type="match status" value="1"/>
</dbReference>
<comment type="caution">
    <text evidence="7">The sequence shown here is derived from an EMBL/GenBank/DDBJ whole genome shotgun (WGS) entry which is preliminary data.</text>
</comment>
<name>A0ABU4BYX3_RHOGO</name>
<organism evidence="7 8">
    <name type="scientific">Rhodococcus globerulus</name>
    <dbReference type="NCBI Taxonomy" id="33008"/>
    <lineage>
        <taxon>Bacteria</taxon>
        <taxon>Bacillati</taxon>
        <taxon>Actinomycetota</taxon>
        <taxon>Actinomycetes</taxon>
        <taxon>Mycobacteriales</taxon>
        <taxon>Nocardiaceae</taxon>
        <taxon>Rhodococcus</taxon>
    </lineage>
</organism>
<dbReference type="SUPFAM" id="SSF46689">
    <property type="entry name" value="Homeodomain-like"/>
    <property type="match status" value="1"/>
</dbReference>
<dbReference type="InterPro" id="IPR001647">
    <property type="entry name" value="HTH_TetR"/>
</dbReference>
<evidence type="ECO:0000313" key="7">
    <source>
        <dbReference type="EMBL" id="MDV6269450.1"/>
    </source>
</evidence>
<dbReference type="Gene3D" id="1.10.10.60">
    <property type="entry name" value="Homeodomain-like"/>
    <property type="match status" value="1"/>
</dbReference>
<sequence>MAEKMEPRSPRLGRPPTITSEQIVEEAKRQLQSGGADALSMRALAKSLGTTPMALYRHVGDKEQLISAVLDAYSQDLGSLVLPQDQVERIRLIFTAIFETLASERWIIELLQRGGRGGSGAVVLVDRAMAACVELGMSPRRALLVYRALWNYTLGALLNIYDDSARPEGSVSPLAIKIREIGPAELPVLNEVLEDWPAGTTTDGYLEGLDILIDGYLRSSAQRH</sequence>
<evidence type="ECO:0000256" key="3">
    <source>
        <dbReference type="ARBA" id="ARBA00023125"/>
    </source>
</evidence>